<accession>A0A174TUZ9</accession>
<proteinExistence type="predicted"/>
<sequence>MLNNSAQGPVLKPKDNSSGFYCYIGPSITGIIQHGTIWRGSRTAALAAAAPAIEKYPLVKTLIVSGDALPEARLKIKRPGNALYVNYRKIAGLR</sequence>
<protein>
    <submittedName>
        <fullName evidence="1">Uncharacterized protein</fullName>
    </submittedName>
</protein>
<dbReference type="AlphaFoldDB" id="A0A174TUZ9"/>
<reference evidence="1 2" key="1">
    <citation type="submission" date="2015-09" db="EMBL/GenBank/DDBJ databases">
        <authorList>
            <consortium name="Pathogen Informatics"/>
        </authorList>
    </citation>
    <scope>NUCLEOTIDE SEQUENCE [LARGE SCALE GENOMIC DNA]</scope>
    <source>
        <strain evidence="1 2">2789STDY5834939</strain>
    </source>
</reference>
<evidence type="ECO:0000313" key="2">
    <source>
        <dbReference type="Proteomes" id="UP000095765"/>
    </source>
</evidence>
<dbReference type="Proteomes" id="UP000095765">
    <property type="component" value="Unassembled WGS sequence"/>
</dbReference>
<gene>
    <name evidence="1" type="ORF">ERS852551_03153</name>
</gene>
<evidence type="ECO:0000313" key="1">
    <source>
        <dbReference type="EMBL" id="CUQ11290.1"/>
    </source>
</evidence>
<name>A0A174TUZ9_9FIRM</name>
<dbReference type="EMBL" id="CZBE01000027">
    <property type="protein sequence ID" value="CUQ11290.1"/>
    <property type="molecule type" value="Genomic_DNA"/>
</dbReference>
<organism evidence="1 2">
    <name type="scientific">Anaerotruncus colihominis</name>
    <dbReference type="NCBI Taxonomy" id="169435"/>
    <lineage>
        <taxon>Bacteria</taxon>
        <taxon>Bacillati</taxon>
        <taxon>Bacillota</taxon>
        <taxon>Clostridia</taxon>
        <taxon>Eubacteriales</taxon>
        <taxon>Oscillospiraceae</taxon>
        <taxon>Anaerotruncus</taxon>
    </lineage>
</organism>